<comment type="caution">
    <text evidence="1">The sequence shown here is derived from an EMBL/GenBank/DDBJ whole genome shotgun (WGS) entry which is preliminary data.</text>
</comment>
<evidence type="ECO:0000313" key="2">
    <source>
        <dbReference type="Proteomes" id="UP001596958"/>
    </source>
</evidence>
<gene>
    <name evidence="1" type="ORF">ACFQZS_06295</name>
</gene>
<evidence type="ECO:0008006" key="3">
    <source>
        <dbReference type="Google" id="ProtNLM"/>
    </source>
</evidence>
<dbReference type="RefSeq" id="WP_377098374.1">
    <property type="nucleotide sequence ID" value="NZ_JBHTHU010000005.1"/>
</dbReference>
<accession>A0ABW2YVG0</accession>
<reference evidence="2" key="1">
    <citation type="journal article" date="2019" name="Int. J. Syst. Evol. Microbiol.">
        <title>The Global Catalogue of Microorganisms (GCM) 10K type strain sequencing project: providing services to taxonomists for standard genome sequencing and annotation.</title>
        <authorList>
            <consortium name="The Broad Institute Genomics Platform"/>
            <consortium name="The Broad Institute Genome Sequencing Center for Infectious Disease"/>
            <person name="Wu L."/>
            <person name="Ma J."/>
        </authorList>
    </citation>
    <scope>NUCLEOTIDE SEQUENCE [LARGE SCALE GENOMIC DNA]</scope>
    <source>
        <strain evidence="2">CCUG 63418</strain>
    </source>
</reference>
<organism evidence="1 2">
    <name type="scientific">Mucilaginibacter calamicampi</name>
    <dbReference type="NCBI Taxonomy" id="1302352"/>
    <lineage>
        <taxon>Bacteria</taxon>
        <taxon>Pseudomonadati</taxon>
        <taxon>Bacteroidota</taxon>
        <taxon>Sphingobacteriia</taxon>
        <taxon>Sphingobacteriales</taxon>
        <taxon>Sphingobacteriaceae</taxon>
        <taxon>Mucilaginibacter</taxon>
    </lineage>
</organism>
<dbReference type="Proteomes" id="UP001596958">
    <property type="component" value="Unassembled WGS sequence"/>
</dbReference>
<evidence type="ECO:0000313" key="1">
    <source>
        <dbReference type="EMBL" id="MFD0749743.1"/>
    </source>
</evidence>
<name>A0ABW2YVG0_9SPHI</name>
<keyword evidence="2" id="KW-1185">Reference proteome</keyword>
<proteinExistence type="predicted"/>
<dbReference type="EMBL" id="JBHTHU010000005">
    <property type="protein sequence ID" value="MFD0749743.1"/>
    <property type="molecule type" value="Genomic_DNA"/>
</dbReference>
<sequence>MNINNYITSSCTISNNEVSKDGAVVFKHEGASPADFLLSVYQNFQLSYPKFYKMDVLSKLGWLAAEVLLMDSFDKTAYSPAEVGIVLANANSSLDSDLRYMKSVADIASPALFVYTLPNIMIAEISIRNGFKGEGAFFISEKFDAGFIENYVNDLFNNDNLKCCICGWVDVLGDDYKAALFLVEKEQREKAMLFSKSNMDSIFGGDN</sequence>
<protein>
    <recommendedName>
        <fullName evidence="3">Beta-ketoacyl synthase, N-terminal domain</fullName>
    </recommendedName>
</protein>